<dbReference type="Proteomes" id="UP000316253">
    <property type="component" value="Unassembled WGS sequence"/>
</dbReference>
<dbReference type="GO" id="GO:0019843">
    <property type="term" value="F:rRNA binding"/>
    <property type="evidence" value="ECO:0007669"/>
    <property type="project" value="UniProtKB-UniRule"/>
</dbReference>
<dbReference type="PIRSF" id="PIRSF002162">
    <property type="entry name" value="Ribosomal_L6"/>
    <property type="match status" value="1"/>
</dbReference>
<dbReference type="Pfam" id="PF00347">
    <property type="entry name" value="Ribosomal_L6"/>
    <property type="match status" value="2"/>
</dbReference>
<evidence type="ECO:0000256" key="5">
    <source>
        <dbReference type="ARBA" id="ARBA00023274"/>
    </source>
</evidence>
<keyword evidence="3 6" id="KW-0694">RNA-binding</keyword>
<keyword evidence="5 6" id="KW-0687">Ribonucleoprotein</keyword>
<keyword evidence="4 6" id="KW-0689">Ribosomal protein</keyword>
<comment type="subunit">
    <text evidence="6">Part of the 50S ribosomal subunit.</text>
</comment>
<dbReference type="GO" id="GO:0002181">
    <property type="term" value="P:cytoplasmic translation"/>
    <property type="evidence" value="ECO:0007669"/>
    <property type="project" value="TreeGrafter"/>
</dbReference>
<feature type="domain" description="Large ribosomal subunit protein uL6 alpha-beta" evidence="9">
    <location>
        <begin position="12"/>
        <end position="82"/>
    </location>
</feature>
<sequence length="180" mass="19309">MSRIGKLPISLPPGVSVSFEDNQLVVTGPKGVLTVAVHSLVTLEISESVLTLTRHDDQPASRAMHGLMRQLINNAVLGVSQGFEKRLDMKGVGYRAALEGERLVLSVGYSHPVKFDPPAGIKFAVEKNSMIITGIDKQQVGQIAAVIRKVRPPEPYKGKGIMYAGEIVRRKAGKAAKAGS</sequence>
<dbReference type="InterPro" id="IPR020040">
    <property type="entry name" value="Ribosomal_uL6_a/b-dom"/>
</dbReference>
<comment type="similarity">
    <text evidence="1 6 7">Belongs to the universal ribosomal protein uL6 family.</text>
</comment>
<evidence type="ECO:0000256" key="7">
    <source>
        <dbReference type="RuleBase" id="RU003869"/>
    </source>
</evidence>
<dbReference type="AlphaFoldDB" id="A0A554JCY0"/>
<comment type="function">
    <text evidence="6 8">This protein binds to the 23S rRNA, and is important in its secondary structure. It is located near the subunit interface in the base of the L7/L12 stalk, and near the tRNA binding site of the peptidyltransferase center.</text>
</comment>
<evidence type="ECO:0000259" key="9">
    <source>
        <dbReference type="Pfam" id="PF00347"/>
    </source>
</evidence>
<evidence type="ECO:0000256" key="8">
    <source>
        <dbReference type="RuleBase" id="RU003870"/>
    </source>
</evidence>
<dbReference type="InterPro" id="IPR002358">
    <property type="entry name" value="Ribosomal_uL6_CS"/>
</dbReference>
<evidence type="ECO:0000256" key="6">
    <source>
        <dbReference type="HAMAP-Rule" id="MF_01365"/>
    </source>
</evidence>
<protein>
    <recommendedName>
        <fullName evidence="6">Large ribosomal subunit protein uL6</fullName>
    </recommendedName>
</protein>
<gene>
    <name evidence="6" type="primary">rplF</name>
    <name evidence="10" type="ORF">CEO22_175</name>
</gene>
<dbReference type="PRINTS" id="PR00059">
    <property type="entry name" value="RIBOSOMALL6"/>
</dbReference>
<dbReference type="PANTHER" id="PTHR11655">
    <property type="entry name" value="60S/50S RIBOSOMAL PROTEIN L6/L9"/>
    <property type="match status" value="1"/>
</dbReference>
<dbReference type="NCBIfam" id="TIGR03654">
    <property type="entry name" value="L6_bact"/>
    <property type="match status" value="1"/>
</dbReference>
<organism evidence="10 11">
    <name type="scientific">Candidatus Berkelbacteria bacterium Gr01-1014_85</name>
    <dbReference type="NCBI Taxonomy" id="2017150"/>
    <lineage>
        <taxon>Bacteria</taxon>
        <taxon>Candidatus Berkelbacteria</taxon>
    </lineage>
</organism>
<dbReference type="PROSITE" id="PS00525">
    <property type="entry name" value="RIBOSOMAL_L6_1"/>
    <property type="match status" value="1"/>
</dbReference>
<dbReference type="GO" id="GO:0022625">
    <property type="term" value="C:cytosolic large ribosomal subunit"/>
    <property type="evidence" value="ECO:0007669"/>
    <property type="project" value="UniProtKB-UniRule"/>
</dbReference>
<proteinExistence type="inferred from homology"/>
<comment type="caution">
    <text evidence="10">The sequence shown here is derived from an EMBL/GenBank/DDBJ whole genome shotgun (WGS) entry which is preliminary data.</text>
</comment>
<dbReference type="FunFam" id="3.90.930.12:FF:000002">
    <property type="entry name" value="50S ribosomal protein L6"/>
    <property type="match status" value="1"/>
</dbReference>
<reference evidence="10 11" key="1">
    <citation type="submission" date="2017-08" db="EMBL/GenBank/DDBJ databases">
        <title>Mechanisms for carbon and nitrogen cycling indicate functional differentiation within the Candidate Phyla Radiation.</title>
        <authorList>
            <person name="Danczak R.E."/>
            <person name="Johnston M.D."/>
            <person name="Kenah C."/>
            <person name="Slattery M."/>
            <person name="Wrighton K.C."/>
            <person name="Wilkins M.J."/>
        </authorList>
    </citation>
    <scope>NUCLEOTIDE SEQUENCE [LARGE SCALE GENOMIC DNA]</scope>
    <source>
        <strain evidence="10">Gr01-1014_85</strain>
    </source>
</reference>
<evidence type="ECO:0000256" key="3">
    <source>
        <dbReference type="ARBA" id="ARBA00022884"/>
    </source>
</evidence>
<dbReference type="Gene3D" id="3.90.930.12">
    <property type="entry name" value="Ribosomal protein L6, alpha-beta domain"/>
    <property type="match status" value="2"/>
</dbReference>
<dbReference type="InterPro" id="IPR036789">
    <property type="entry name" value="Ribosomal_uL6-like_a/b-dom_sf"/>
</dbReference>
<evidence type="ECO:0000256" key="4">
    <source>
        <dbReference type="ARBA" id="ARBA00022980"/>
    </source>
</evidence>
<evidence type="ECO:0000313" key="11">
    <source>
        <dbReference type="Proteomes" id="UP000316253"/>
    </source>
</evidence>
<dbReference type="GO" id="GO:0003735">
    <property type="term" value="F:structural constituent of ribosome"/>
    <property type="evidence" value="ECO:0007669"/>
    <property type="project" value="UniProtKB-UniRule"/>
</dbReference>
<dbReference type="InterPro" id="IPR019906">
    <property type="entry name" value="Ribosomal_uL6_bac-type"/>
</dbReference>
<dbReference type="SUPFAM" id="SSF56053">
    <property type="entry name" value="Ribosomal protein L6"/>
    <property type="match status" value="2"/>
</dbReference>
<dbReference type="PANTHER" id="PTHR11655:SF14">
    <property type="entry name" value="LARGE RIBOSOMAL SUBUNIT PROTEIN UL6M"/>
    <property type="match status" value="1"/>
</dbReference>
<name>A0A554JCY0_9BACT</name>
<evidence type="ECO:0000313" key="10">
    <source>
        <dbReference type="EMBL" id="TSC66253.1"/>
    </source>
</evidence>
<feature type="domain" description="Large ribosomal subunit protein uL6 alpha-beta" evidence="9">
    <location>
        <begin position="91"/>
        <end position="163"/>
    </location>
</feature>
<keyword evidence="2 6" id="KW-0699">rRNA-binding</keyword>
<dbReference type="EMBL" id="VMFD01000011">
    <property type="protein sequence ID" value="TSC66253.1"/>
    <property type="molecule type" value="Genomic_DNA"/>
</dbReference>
<accession>A0A554JCY0</accession>
<dbReference type="FunFam" id="3.90.930.12:FF:000001">
    <property type="entry name" value="50S ribosomal protein L6"/>
    <property type="match status" value="1"/>
</dbReference>
<evidence type="ECO:0000256" key="2">
    <source>
        <dbReference type="ARBA" id="ARBA00022730"/>
    </source>
</evidence>
<evidence type="ECO:0000256" key="1">
    <source>
        <dbReference type="ARBA" id="ARBA00009356"/>
    </source>
</evidence>
<dbReference type="InterPro" id="IPR000702">
    <property type="entry name" value="Ribosomal_uL6-like"/>
</dbReference>
<dbReference type="HAMAP" id="MF_01365_B">
    <property type="entry name" value="Ribosomal_uL6_B"/>
    <property type="match status" value="1"/>
</dbReference>